<feature type="non-terminal residue" evidence="2">
    <location>
        <position position="187"/>
    </location>
</feature>
<evidence type="ECO:0000259" key="1">
    <source>
        <dbReference type="Pfam" id="PF18803"/>
    </source>
</evidence>
<dbReference type="InterPro" id="IPR041457">
    <property type="entry name" value="CxC2_KDZ-assoc"/>
</dbReference>
<dbReference type="EMBL" id="JABBWK010000013">
    <property type="protein sequence ID" value="KAG1903424.1"/>
    <property type="molecule type" value="Genomic_DNA"/>
</dbReference>
<proteinExistence type="predicted"/>
<name>A0AAD4EEB9_9AGAM</name>
<accession>A0AAD4EEB9</accession>
<sequence>YLDEMIRLEGHSDEIARETCDCKGEEPLLYRCRDCFGAEMVCCACVLQWHAHNPLHRVEEWCGTFFVQVSLKLLGLHIQLGHNLGEKCYNPESATGNDFVVIDIHGIHEISLDFCGCEMAQIHYKQLIRARWFPATSKKPQTATTFALMEFFHLLTFKSKVSTYKFYHSIARQTDNTSTTPIRVRLY</sequence>
<dbReference type="RefSeq" id="XP_041228999.1">
    <property type="nucleotide sequence ID" value="XM_041374728.1"/>
</dbReference>
<feature type="domain" description="CxC2-like cysteine cluster KDZ transposase-associated" evidence="1">
    <location>
        <begin position="71"/>
        <end position="177"/>
    </location>
</feature>
<organism evidence="2 3">
    <name type="scientific">Suillus fuscotomentosus</name>
    <dbReference type="NCBI Taxonomy" id="1912939"/>
    <lineage>
        <taxon>Eukaryota</taxon>
        <taxon>Fungi</taxon>
        <taxon>Dikarya</taxon>
        <taxon>Basidiomycota</taxon>
        <taxon>Agaricomycotina</taxon>
        <taxon>Agaricomycetes</taxon>
        <taxon>Agaricomycetidae</taxon>
        <taxon>Boletales</taxon>
        <taxon>Suillineae</taxon>
        <taxon>Suillaceae</taxon>
        <taxon>Suillus</taxon>
    </lineage>
</organism>
<keyword evidence="3" id="KW-1185">Reference proteome</keyword>
<dbReference type="AlphaFoldDB" id="A0AAD4EEB9"/>
<dbReference type="Proteomes" id="UP001195769">
    <property type="component" value="Unassembled WGS sequence"/>
</dbReference>
<reference evidence="2" key="1">
    <citation type="journal article" date="2020" name="New Phytol.">
        <title>Comparative genomics reveals dynamic genome evolution in host specialist ectomycorrhizal fungi.</title>
        <authorList>
            <person name="Lofgren L.A."/>
            <person name="Nguyen N.H."/>
            <person name="Vilgalys R."/>
            <person name="Ruytinx J."/>
            <person name="Liao H.L."/>
            <person name="Branco S."/>
            <person name="Kuo A."/>
            <person name="LaButti K."/>
            <person name="Lipzen A."/>
            <person name="Andreopoulos W."/>
            <person name="Pangilinan J."/>
            <person name="Riley R."/>
            <person name="Hundley H."/>
            <person name="Na H."/>
            <person name="Barry K."/>
            <person name="Grigoriev I.V."/>
            <person name="Stajich J.E."/>
            <person name="Kennedy P.G."/>
        </authorList>
    </citation>
    <scope>NUCLEOTIDE SEQUENCE</scope>
    <source>
        <strain evidence="2">FC203</strain>
    </source>
</reference>
<gene>
    <name evidence="2" type="ORF">F5891DRAFT_947277</name>
</gene>
<evidence type="ECO:0000313" key="2">
    <source>
        <dbReference type="EMBL" id="KAG1903424.1"/>
    </source>
</evidence>
<dbReference type="GeneID" id="64669026"/>
<comment type="caution">
    <text evidence="2">The sequence shown here is derived from an EMBL/GenBank/DDBJ whole genome shotgun (WGS) entry which is preliminary data.</text>
</comment>
<protein>
    <recommendedName>
        <fullName evidence="1">CxC2-like cysteine cluster KDZ transposase-associated domain-containing protein</fullName>
    </recommendedName>
</protein>
<evidence type="ECO:0000313" key="3">
    <source>
        <dbReference type="Proteomes" id="UP001195769"/>
    </source>
</evidence>
<dbReference type="Pfam" id="PF18803">
    <property type="entry name" value="CxC2"/>
    <property type="match status" value="1"/>
</dbReference>